<dbReference type="CDD" id="cd00075">
    <property type="entry name" value="HATPase"/>
    <property type="match status" value="1"/>
</dbReference>
<evidence type="ECO:0000256" key="9">
    <source>
        <dbReference type="SAM" id="Phobius"/>
    </source>
</evidence>
<dbReference type="SMART" id="SM00388">
    <property type="entry name" value="HisKA"/>
    <property type="match status" value="1"/>
</dbReference>
<dbReference type="FunFam" id="1.10.287.130:FF:000001">
    <property type="entry name" value="Two-component sensor histidine kinase"/>
    <property type="match status" value="1"/>
</dbReference>
<dbReference type="CDD" id="cd00082">
    <property type="entry name" value="HisKA"/>
    <property type="match status" value="1"/>
</dbReference>
<dbReference type="GO" id="GO:0000155">
    <property type="term" value="F:phosphorelay sensor kinase activity"/>
    <property type="evidence" value="ECO:0007669"/>
    <property type="project" value="InterPro"/>
</dbReference>
<evidence type="ECO:0000259" key="10">
    <source>
        <dbReference type="PROSITE" id="PS50109"/>
    </source>
</evidence>
<evidence type="ECO:0000256" key="7">
    <source>
        <dbReference type="ARBA" id="ARBA00023012"/>
    </source>
</evidence>
<evidence type="ECO:0000256" key="6">
    <source>
        <dbReference type="ARBA" id="ARBA00022777"/>
    </source>
</evidence>
<dbReference type="AlphaFoldDB" id="A0A7Y0EE11"/>
<dbReference type="FunFam" id="3.30.565.10:FF:000006">
    <property type="entry name" value="Sensor histidine kinase WalK"/>
    <property type="match status" value="1"/>
</dbReference>
<dbReference type="InterPro" id="IPR004358">
    <property type="entry name" value="Sig_transdc_His_kin-like_C"/>
</dbReference>
<dbReference type="InterPro" id="IPR005467">
    <property type="entry name" value="His_kinase_dom"/>
</dbReference>
<dbReference type="InterPro" id="IPR050736">
    <property type="entry name" value="Sensor_HK_Regulatory"/>
</dbReference>
<evidence type="ECO:0000256" key="5">
    <source>
        <dbReference type="ARBA" id="ARBA00022679"/>
    </source>
</evidence>
<feature type="domain" description="Histidine kinase" evidence="10">
    <location>
        <begin position="188"/>
        <end position="404"/>
    </location>
</feature>
<evidence type="ECO:0000256" key="8">
    <source>
        <dbReference type="ARBA" id="ARBA00023136"/>
    </source>
</evidence>
<dbReference type="InterPro" id="IPR036890">
    <property type="entry name" value="HATPase_C_sf"/>
</dbReference>
<sequence length="404" mass="45386">MKKLFSKGRTVFIAIAFLFIIGQILGFYAIRYLFFQYKTSELEPLAKQLSSQYANNSTLNQMPSNVIIKIFDVYGNDKEKQSSINMKDVAKKFIPQIIEGKTISSMENISSLPHTSVVIGVPIEKDNLVIGALFVLVPADDINAALKGFMLVFTVTLLIGTGIIGVLLKFYIRESRELDYIQKEYVANVSHELKSPVSSIKALTETLADNVITDEDTRQKYYGIILKESARLQSLISDILELSRLQSGKIVIEKQTINTKELLEEVFDKYSIIMNDLGIAFEVTNAAWSTPDVLSSKDRVLQIFCILIDNAIKFVDENGKIIINARTNHSDVIFEIVDNGIGIKPEILPHIFDRFYKEDTSHNTKGSGLGLSIAKEIVSVLHEDISVKSEYEKGTTFFFTIKRA</sequence>
<dbReference type="PROSITE" id="PS50109">
    <property type="entry name" value="HIS_KIN"/>
    <property type="match status" value="1"/>
</dbReference>
<dbReference type="Gene3D" id="1.10.287.130">
    <property type="match status" value="1"/>
</dbReference>
<keyword evidence="6" id="KW-0418">Kinase</keyword>
<comment type="caution">
    <text evidence="11">The sequence shown here is derived from an EMBL/GenBank/DDBJ whole genome shotgun (WGS) entry which is preliminary data.</text>
</comment>
<evidence type="ECO:0000313" key="12">
    <source>
        <dbReference type="Proteomes" id="UP000537131"/>
    </source>
</evidence>
<protein>
    <recommendedName>
        <fullName evidence="3">histidine kinase</fullName>
        <ecNumber evidence="3">2.7.13.3</ecNumber>
    </recommendedName>
</protein>
<evidence type="ECO:0000256" key="2">
    <source>
        <dbReference type="ARBA" id="ARBA00004370"/>
    </source>
</evidence>
<keyword evidence="7" id="KW-0902">Two-component regulatory system</keyword>
<dbReference type="SUPFAM" id="SSF47384">
    <property type="entry name" value="Homodimeric domain of signal transducing histidine kinase"/>
    <property type="match status" value="1"/>
</dbReference>
<dbReference type="EC" id="2.7.13.3" evidence="3"/>
<dbReference type="RefSeq" id="WP_169296298.1">
    <property type="nucleotide sequence ID" value="NZ_JABBNI010000007.1"/>
</dbReference>
<dbReference type="PANTHER" id="PTHR43711">
    <property type="entry name" value="TWO-COMPONENT HISTIDINE KINASE"/>
    <property type="match status" value="1"/>
</dbReference>
<gene>
    <name evidence="11" type="ORF">HBE96_03065</name>
</gene>
<evidence type="ECO:0000256" key="4">
    <source>
        <dbReference type="ARBA" id="ARBA00022553"/>
    </source>
</evidence>
<dbReference type="EMBL" id="JABBNI010000007">
    <property type="protein sequence ID" value="NMM61687.1"/>
    <property type="molecule type" value="Genomic_DNA"/>
</dbReference>
<dbReference type="Pfam" id="PF00512">
    <property type="entry name" value="HisKA"/>
    <property type="match status" value="1"/>
</dbReference>
<proteinExistence type="predicted"/>
<dbReference type="Gene3D" id="3.30.565.10">
    <property type="entry name" value="Histidine kinase-like ATPase, C-terminal domain"/>
    <property type="match status" value="1"/>
</dbReference>
<comment type="subcellular location">
    <subcellularLocation>
        <location evidence="2">Membrane</location>
    </subcellularLocation>
</comment>
<dbReference type="PRINTS" id="PR00344">
    <property type="entry name" value="BCTRLSENSOR"/>
</dbReference>
<dbReference type="GO" id="GO:0016020">
    <property type="term" value="C:membrane"/>
    <property type="evidence" value="ECO:0007669"/>
    <property type="project" value="UniProtKB-SubCell"/>
</dbReference>
<dbReference type="SMART" id="SM00387">
    <property type="entry name" value="HATPase_c"/>
    <property type="match status" value="1"/>
</dbReference>
<organism evidence="11 12">
    <name type="scientific">Clostridium muellerianum</name>
    <dbReference type="NCBI Taxonomy" id="2716538"/>
    <lineage>
        <taxon>Bacteria</taxon>
        <taxon>Bacillati</taxon>
        <taxon>Bacillota</taxon>
        <taxon>Clostridia</taxon>
        <taxon>Eubacteriales</taxon>
        <taxon>Clostridiaceae</taxon>
        <taxon>Clostridium</taxon>
    </lineage>
</organism>
<dbReference type="PANTHER" id="PTHR43711:SF1">
    <property type="entry name" value="HISTIDINE KINASE 1"/>
    <property type="match status" value="1"/>
</dbReference>
<feature type="transmembrane region" description="Helical" evidence="9">
    <location>
        <begin position="12"/>
        <end position="34"/>
    </location>
</feature>
<keyword evidence="5" id="KW-0808">Transferase</keyword>
<evidence type="ECO:0000313" key="11">
    <source>
        <dbReference type="EMBL" id="NMM61687.1"/>
    </source>
</evidence>
<dbReference type="InterPro" id="IPR003661">
    <property type="entry name" value="HisK_dim/P_dom"/>
</dbReference>
<comment type="catalytic activity">
    <reaction evidence="1">
        <text>ATP + protein L-histidine = ADP + protein N-phospho-L-histidine.</text>
        <dbReference type="EC" id="2.7.13.3"/>
    </reaction>
</comment>
<keyword evidence="4" id="KW-0597">Phosphoprotein</keyword>
<dbReference type="Pfam" id="PF02518">
    <property type="entry name" value="HATPase_c"/>
    <property type="match status" value="1"/>
</dbReference>
<keyword evidence="12" id="KW-1185">Reference proteome</keyword>
<accession>A0A7Y0EE11</accession>
<reference evidence="11 12" key="1">
    <citation type="submission" date="2020-04" db="EMBL/GenBank/DDBJ databases">
        <authorList>
            <person name="Doyle D.A."/>
        </authorList>
    </citation>
    <scope>NUCLEOTIDE SEQUENCE [LARGE SCALE GENOMIC DNA]</scope>
    <source>
        <strain evidence="11 12">P21</strain>
    </source>
</reference>
<evidence type="ECO:0000256" key="1">
    <source>
        <dbReference type="ARBA" id="ARBA00000085"/>
    </source>
</evidence>
<reference evidence="11 12" key="2">
    <citation type="submission" date="2020-06" db="EMBL/GenBank/DDBJ databases">
        <title>Complete Genome Sequence of Clostridium muelleri sp. nov. P21T, an Acid-Alcohol Producing Acetogen Isolated from Old Hay.</title>
        <authorList>
            <person name="Duncan K.E."/>
            <person name="Tanner R.S."/>
        </authorList>
    </citation>
    <scope>NUCLEOTIDE SEQUENCE [LARGE SCALE GENOMIC DNA]</scope>
    <source>
        <strain evidence="11 12">P21</strain>
    </source>
</reference>
<keyword evidence="8 9" id="KW-0472">Membrane</keyword>
<dbReference type="SUPFAM" id="SSF55874">
    <property type="entry name" value="ATPase domain of HSP90 chaperone/DNA topoisomerase II/histidine kinase"/>
    <property type="match status" value="1"/>
</dbReference>
<evidence type="ECO:0000256" key="3">
    <source>
        <dbReference type="ARBA" id="ARBA00012438"/>
    </source>
</evidence>
<keyword evidence="9" id="KW-0812">Transmembrane</keyword>
<dbReference type="Proteomes" id="UP000537131">
    <property type="component" value="Unassembled WGS sequence"/>
</dbReference>
<dbReference type="InterPro" id="IPR036097">
    <property type="entry name" value="HisK_dim/P_sf"/>
</dbReference>
<name>A0A7Y0EE11_9CLOT</name>
<keyword evidence="9" id="KW-1133">Transmembrane helix</keyword>
<dbReference type="InterPro" id="IPR003594">
    <property type="entry name" value="HATPase_dom"/>
</dbReference>
<feature type="transmembrane region" description="Helical" evidence="9">
    <location>
        <begin position="149"/>
        <end position="172"/>
    </location>
</feature>